<protein>
    <submittedName>
        <fullName evidence="2">Uncharacterized protein</fullName>
    </submittedName>
</protein>
<dbReference type="AlphaFoldDB" id="A0AAU9JEG5"/>
<accession>A0AAU9JEG5</accession>
<sequence>MDEALHTFSYQNPQSARTTLNRPKSAYNINSRPATASRTAISLNSKTRPSTAGIKSARISKNRNLDIKDLESHSMNWLTEWNRMSKTARNSSSSRNSLALVLGETQPTKSRPMSAAYPLPEAKKVNTKLNYAINAFPLYNTLRKLEERDVVDQFAIETARSKLIDDRFLNKFKQNISPEQILMINANDPNSMSARYLELIHQDKLCKPKARPEIPVYKPPPPQNKPEIEKPEKYTNKYKDELIFIWNKTTYKDQEKKTELCEENIKKNKHFSSEVYFKQRHSIADILNGRHNPDDNFNNPNDNKETPIYSPEENAQKLINTDFIEERSPQSEFISSTKSVKPAYSSSIKPSQDCPGLVAVGTGVKIHSQVQSKHRWSLI</sequence>
<keyword evidence="3" id="KW-1185">Reference proteome</keyword>
<feature type="compositionally biased region" description="Polar residues" evidence="1">
    <location>
        <begin position="8"/>
        <end position="39"/>
    </location>
</feature>
<reference evidence="2" key="1">
    <citation type="submission" date="2021-09" db="EMBL/GenBank/DDBJ databases">
        <authorList>
            <consortium name="AG Swart"/>
            <person name="Singh M."/>
            <person name="Singh A."/>
            <person name="Seah K."/>
            <person name="Emmerich C."/>
        </authorList>
    </citation>
    <scope>NUCLEOTIDE SEQUENCE</scope>
    <source>
        <strain evidence="2">ATCC30299</strain>
    </source>
</reference>
<dbReference type="Proteomes" id="UP001162131">
    <property type="component" value="Unassembled WGS sequence"/>
</dbReference>
<feature type="region of interest" description="Disordered" evidence="1">
    <location>
        <begin position="291"/>
        <end position="310"/>
    </location>
</feature>
<name>A0AAU9JEG5_9CILI</name>
<proteinExistence type="predicted"/>
<evidence type="ECO:0000256" key="1">
    <source>
        <dbReference type="SAM" id="MobiDB-lite"/>
    </source>
</evidence>
<comment type="caution">
    <text evidence="2">The sequence shown here is derived from an EMBL/GenBank/DDBJ whole genome shotgun (WGS) entry which is preliminary data.</text>
</comment>
<feature type="region of interest" description="Disordered" evidence="1">
    <location>
        <begin position="1"/>
        <end position="39"/>
    </location>
</feature>
<evidence type="ECO:0000313" key="3">
    <source>
        <dbReference type="Proteomes" id="UP001162131"/>
    </source>
</evidence>
<organism evidence="2 3">
    <name type="scientific">Blepharisma stoltei</name>
    <dbReference type="NCBI Taxonomy" id="1481888"/>
    <lineage>
        <taxon>Eukaryota</taxon>
        <taxon>Sar</taxon>
        <taxon>Alveolata</taxon>
        <taxon>Ciliophora</taxon>
        <taxon>Postciliodesmatophora</taxon>
        <taxon>Heterotrichea</taxon>
        <taxon>Heterotrichida</taxon>
        <taxon>Blepharismidae</taxon>
        <taxon>Blepharisma</taxon>
    </lineage>
</organism>
<evidence type="ECO:0000313" key="2">
    <source>
        <dbReference type="EMBL" id="CAG9326441.1"/>
    </source>
</evidence>
<gene>
    <name evidence="2" type="ORF">BSTOLATCC_MIC40868</name>
</gene>
<dbReference type="EMBL" id="CAJZBQ010000040">
    <property type="protein sequence ID" value="CAG9326441.1"/>
    <property type="molecule type" value="Genomic_DNA"/>
</dbReference>